<comment type="caution">
    <text evidence="2">The sequence shown here is derived from an EMBL/GenBank/DDBJ whole genome shotgun (WGS) entry which is preliminary data.</text>
</comment>
<proteinExistence type="predicted"/>
<evidence type="ECO:0000313" key="2">
    <source>
        <dbReference type="EMBL" id="GIY11958.1"/>
    </source>
</evidence>
<sequence length="53" mass="5641">KIKLEEIAPGTDLPGPSSSSSSACKKTESDEESLEDLKSGRKLVSFISLFINA</sequence>
<name>A0AAV4QW60_CAEEX</name>
<accession>A0AAV4QW60</accession>
<dbReference type="Proteomes" id="UP001054945">
    <property type="component" value="Unassembled WGS sequence"/>
</dbReference>
<dbReference type="EMBL" id="BPLR01006727">
    <property type="protein sequence ID" value="GIY11958.1"/>
    <property type="molecule type" value="Genomic_DNA"/>
</dbReference>
<reference evidence="2 3" key="1">
    <citation type="submission" date="2021-06" db="EMBL/GenBank/DDBJ databases">
        <title>Caerostris extrusa draft genome.</title>
        <authorList>
            <person name="Kono N."/>
            <person name="Arakawa K."/>
        </authorList>
    </citation>
    <scope>NUCLEOTIDE SEQUENCE [LARGE SCALE GENOMIC DNA]</scope>
</reference>
<dbReference type="AlphaFoldDB" id="A0AAV4QW60"/>
<keyword evidence="3" id="KW-1185">Reference proteome</keyword>
<organism evidence="2 3">
    <name type="scientific">Caerostris extrusa</name>
    <name type="common">Bark spider</name>
    <name type="synonym">Caerostris bankana</name>
    <dbReference type="NCBI Taxonomy" id="172846"/>
    <lineage>
        <taxon>Eukaryota</taxon>
        <taxon>Metazoa</taxon>
        <taxon>Ecdysozoa</taxon>
        <taxon>Arthropoda</taxon>
        <taxon>Chelicerata</taxon>
        <taxon>Arachnida</taxon>
        <taxon>Araneae</taxon>
        <taxon>Araneomorphae</taxon>
        <taxon>Entelegynae</taxon>
        <taxon>Araneoidea</taxon>
        <taxon>Araneidae</taxon>
        <taxon>Caerostris</taxon>
    </lineage>
</organism>
<evidence type="ECO:0000256" key="1">
    <source>
        <dbReference type="SAM" id="MobiDB-lite"/>
    </source>
</evidence>
<protein>
    <submittedName>
        <fullName evidence="2">Uncharacterized protein</fullName>
    </submittedName>
</protein>
<gene>
    <name evidence="2" type="ORF">CEXT_289991</name>
</gene>
<feature type="region of interest" description="Disordered" evidence="1">
    <location>
        <begin position="1"/>
        <end position="33"/>
    </location>
</feature>
<evidence type="ECO:0000313" key="3">
    <source>
        <dbReference type="Proteomes" id="UP001054945"/>
    </source>
</evidence>
<feature type="non-terminal residue" evidence="2">
    <location>
        <position position="1"/>
    </location>
</feature>